<dbReference type="InterPro" id="IPR000152">
    <property type="entry name" value="EGF-type_Asp/Asn_hydroxyl_site"/>
</dbReference>
<gene>
    <name evidence="9" type="ORF">PEVE_00015266</name>
</gene>
<dbReference type="InterPro" id="IPR000742">
    <property type="entry name" value="EGF"/>
</dbReference>
<evidence type="ECO:0000313" key="9">
    <source>
        <dbReference type="EMBL" id="CAH3184144.1"/>
    </source>
</evidence>
<feature type="transmembrane region" description="Helical" evidence="6">
    <location>
        <begin position="12"/>
        <end position="30"/>
    </location>
</feature>
<protein>
    <recommendedName>
        <fullName evidence="11">Notch</fullName>
    </recommendedName>
</protein>
<dbReference type="PANTHER" id="PTHR24039:SF53">
    <property type="entry name" value="EGF-LIKE DOMAIN-CONTAINING PROTEIN"/>
    <property type="match status" value="1"/>
</dbReference>
<keyword evidence="6" id="KW-1133">Transmembrane helix</keyword>
<feature type="domain" description="EGF-like" evidence="7">
    <location>
        <begin position="247"/>
        <end position="287"/>
    </location>
</feature>
<evidence type="ECO:0000313" key="10">
    <source>
        <dbReference type="Proteomes" id="UP001159427"/>
    </source>
</evidence>
<keyword evidence="4 5" id="KW-1015">Disulfide bond</keyword>
<dbReference type="PROSITE" id="PS00010">
    <property type="entry name" value="ASX_HYDROXYL"/>
    <property type="match status" value="3"/>
</dbReference>
<dbReference type="PANTHER" id="PTHR24039">
    <property type="entry name" value="FIBRILLIN-RELATED"/>
    <property type="match status" value="1"/>
</dbReference>
<feature type="domain" description="EGF-like" evidence="7">
    <location>
        <begin position="124"/>
        <end position="162"/>
    </location>
</feature>
<dbReference type="PROSITE" id="PS00022">
    <property type="entry name" value="EGF_1"/>
    <property type="match status" value="1"/>
</dbReference>
<comment type="caution">
    <text evidence="9">The sequence shown here is derived from an EMBL/GenBank/DDBJ whole genome shotgun (WGS) entry which is preliminary data.</text>
</comment>
<dbReference type="EMBL" id="CALNXI010002174">
    <property type="protein sequence ID" value="CAH3184144.1"/>
    <property type="molecule type" value="Genomic_DNA"/>
</dbReference>
<keyword evidence="1 5" id="KW-0245">EGF-like domain</keyword>
<feature type="disulfide bond" evidence="5">
    <location>
        <begin position="152"/>
        <end position="161"/>
    </location>
</feature>
<evidence type="ECO:0000259" key="8">
    <source>
        <dbReference type="PROSITE" id="PS50948"/>
    </source>
</evidence>
<dbReference type="Pfam" id="PF12947">
    <property type="entry name" value="EGF_3"/>
    <property type="match status" value="1"/>
</dbReference>
<keyword evidence="2" id="KW-0732">Signal</keyword>
<dbReference type="InterPro" id="IPR049883">
    <property type="entry name" value="NOTCH1_EGF-like"/>
</dbReference>
<accession>A0ABN8S322</accession>
<dbReference type="SMART" id="SM00181">
    <property type="entry name" value="EGF"/>
    <property type="match status" value="4"/>
</dbReference>
<dbReference type="Proteomes" id="UP001159427">
    <property type="component" value="Unassembled WGS sequence"/>
</dbReference>
<comment type="caution">
    <text evidence="5">Lacks conserved residue(s) required for the propagation of feature annotation.</text>
</comment>
<dbReference type="Gene3D" id="2.10.25.10">
    <property type="entry name" value="Laminin"/>
    <property type="match status" value="4"/>
</dbReference>
<dbReference type="SMART" id="SM00179">
    <property type="entry name" value="EGF_CA"/>
    <property type="match status" value="4"/>
</dbReference>
<dbReference type="Pfam" id="PF07645">
    <property type="entry name" value="EGF_CA"/>
    <property type="match status" value="1"/>
</dbReference>
<dbReference type="SUPFAM" id="SSF57196">
    <property type="entry name" value="EGF/Laminin"/>
    <property type="match status" value="4"/>
</dbReference>
<dbReference type="PROSITE" id="PS50026">
    <property type="entry name" value="EGF_3"/>
    <property type="match status" value="3"/>
</dbReference>
<dbReference type="Pfam" id="PF14670">
    <property type="entry name" value="FXa_inhibition"/>
    <property type="match status" value="1"/>
</dbReference>
<evidence type="ECO:0000256" key="3">
    <source>
        <dbReference type="ARBA" id="ARBA00022737"/>
    </source>
</evidence>
<evidence type="ECO:0000256" key="2">
    <source>
        <dbReference type="ARBA" id="ARBA00022729"/>
    </source>
</evidence>
<name>A0ABN8S322_9CNID</name>
<dbReference type="Pfam" id="PF00008">
    <property type="entry name" value="EGF"/>
    <property type="match status" value="1"/>
</dbReference>
<reference evidence="9 10" key="1">
    <citation type="submission" date="2022-05" db="EMBL/GenBank/DDBJ databases">
        <authorList>
            <consortium name="Genoscope - CEA"/>
            <person name="William W."/>
        </authorList>
    </citation>
    <scope>NUCLEOTIDE SEQUENCE [LARGE SCALE GENOMIC DNA]</scope>
</reference>
<evidence type="ECO:0000259" key="7">
    <source>
        <dbReference type="PROSITE" id="PS50026"/>
    </source>
</evidence>
<evidence type="ECO:0000256" key="1">
    <source>
        <dbReference type="ARBA" id="ARBA00022536"/>
    </source>
</evidence>
<dbReference type="PROSITE" id="PS50948">
    <property type="entry name" value="PAN"/>
    <property type="match status" value="1"/>
</dbReference>
<feature type="domain" description="Apple" evidence="8">
    <location>
        <begin position="43"/>
        <end position="119"/>
    </location>
</feature>
<dbReference type="InterPro" id="IPR018097">
    <property type="entry name" value="EGF_Ca-bd_CS"/>
</dbReference>
<organism evidence="9 10">
    <name type="scientific">Porites evermanni</name>
    <dbReference type="NCBI Taxonomy" id="104178"/>
    <lineage>
        <taxon>Eukaryota</taxon>
        <taxon>Metazoa</taxon>
        <taxon>Cnidaria</taxon>
        <taxon>Anthozoa</taxon>
        <taxon>Hexacorallia</taxon>
        <taxon>Scleractinia</taxon>
        <taxon>Fungiina</taxon>
        <taxon>Poritidae</taxon>
        <taxon>Porites</taxon>
    </lineage>
</organism>
<keyword evidence="10" id="KW-1185">Reference proteome</keyword>
<dbReference type="PROSITE" id="PS01187">
    <property type="entry name" value="EGF_CA"/>
    <property type="match status" value="2"/>
</dbReference>
<proteinExistence type="predicted"/>
<dbReference type="InterPro" id="IPR003609">
    <property type="entry name" value="Pan_app"/>
</dbReference>
<keyword evidence="6" id="KW-0812">Transmembrane</keyword>
<evidence type="ECO:0008006" key="11">
    <source>
        <dbReference type="Google" id="ProtNLM"/>
    </source>
</evidence>
<dbReference type="InterPro" id="IPR024731">
    <property type="entry name" value="NELL2-like_EGF"/>
</dbReference>
<feature type="disulfide bond" evidence="5">
    <location>
        <begin position="133"/>
        <end position="150"/>
    </location>
</feature>
<evidence type="ECO:0000256" key="6">
    <source>
        <dbReference type="SAM" id="Phobius"/>
    </source>
</evidence>
<evidence type="ECO:0000256" key="5">
    <source>
        <dbReference type="PROSITE-ProRule" id="PRU00076"/>
    </source>
</evidence>
<keyword evidence="6" id="KW-0472">Membrane</keyword>
<keyword evidence="3" id="KW-0677">Repeat</keyword>
<dbReference type="PROSITE" id="PS01186">
    <property type="entry name" value="EGF_2"/>
    <property type="match status" value="4"/>
</dbReference>
<feature type="non-terminal residue" evidence="9">
    <location>
        <position position="330"/>
    </location>
</feature>
<dbReference type="CDD" id="cd00054">
    <property type="entry name" value="EGF_CA"/>
    <property type="match status" value="3"/>
</dbReference>
<feature type="non-terminal residue" evidence="9">
    <location>
        <position position="1"/>
    </location>
</feature>
<sequence>DFSGKLRSANKAAIMGVVLHYSIFFMLYMYSLRICFGCLDGNCRVLAFPSYFLIADKCLDSHTILIVQHVPDMGLCELLCYNEPNCVSVNYEIQTQKRCELNNSTHRAHDEDFLGRRGCLYHGAISACDNPRCHNNGTCQSGFTEKKYRCLCPSGFTGEHCENDINECKEGTHNCSSNAVCNNTKGSYNCTCKPGFLGDGWNCTGDQHIQTVTEYNKGCPKIDCGSKTNKCHRNANIQLFNEKRIPDIDECVADAHDCSSDAFCNNTHGSFDCTCTPGYTGDGQKCTDVDECTTNDGGCHQICHNTKGSYECQCHSGFLLSSDKHKCNGE</sequence>
<dbReference type="InterPro" id="IPR001881">
    <property type="entry name" value="EGF-like_Ca-bd_dom"/>
</dbReference>
<feature type="domain" description="EGF-like" evidence="7">
    <location>
        <begin position="164"/>
        <end position="204"/>
    </location>
</feature>
<evidence type="ECO:0000256" key="4">
    <source>
        <dbReference type="ARBA" id="ARBA00023157"/>
    </source>
</evidence>